<evidence type="ECO:0000256" key="1">
    <source>
        <dbReference type="ARBA" id="ARBA00022723"/>
    </source>
</evidence>
<proteinExistence type="predicted"/>
<dbReference type="InterPro" id="IPR011234">
    <property type="entry name" value="Fumarylacetoacetase-like_C"/>
</dbReference>
<evidence type="ECO:0000259" key="2">
    <source>
        <dbReference type="Pfam" id="PF01557"/>
    </source>
</evidence>
<dbReference type="GO" id="GO:0018773">
    <property type="term" value="F:acetylpyruvate hydrolase activity"/>
    <property type="evidence" value="ECO:0007669"/>
    <property type="project" value="TreeGrafter"/>
</dbReference>
<dbReference type="eggNOG" id="COG0179">
    <property type="taxonomic scope" value="Bacteria"/>
</dbReference>
<keyword evidence="3" id="KW-0378">Hydrolase</keyword>
<dbReference type="RefSeq" id="WP_013662105.1">
    <property type="nucleotide sequence ID" value="NC_015276.1"/>
</dbReference>
<feature type="domain" description="Fumarylacetoacetase-like C-terminal" evidence="2">
    <location>
        <begin position="29"/>
        <end position="233"/>
    </location>
</feature>
<dbReference type="GO" id="GO:0046872">
    <property type="term" value="F:metal ion binding"/>
    <property type="evidence" value="ECO:0007669"/>
    <property type="project" value="UniProtKB-KW"/>
</dbReference>
<dbReference type="KEGG" id="mme:Marme_2981"/>
<evidence type="ECO:0000313" key="4">
    <source>
        <dbReference type="Proteomes" id="UP000001062"/>
    </source>
</evidence>
<keyword evidence="1" id="KW-0479">Metal-binding</keyword>
<dbReference type="PANTHER" id="PTHR11820:SF90">
    <property type="entry name" value="FLUTATHIONE S-TRANSFERASE"/>
    <property type="match status" value="1"/>
</dbReference>
<accession>F2K1H2</accession>
<organism evidence="3 4">
    <name type="scientific">Marinomonas mediterranea (strain ATCC 700492 / JCM 21426 / NBRC 103028 / MMB-1)</name>
    <dbReference type="NCBI Taxonomy" id="717774"/>
    <lineage>
        <taxon>Bacteria</taxon>
        <taxon>Pseudomonadati</taxon>
        <taxon>Pseudomonadota</taxon>
        <taxon>Gammaproteobacteria</taxon>
        <taxon>Oceanospirillales</taxon>
        <taxon>Oceanospirillaceae</taxon>
        <taxon>Marinomonas</taxon>
    </lineage>
</organism>
<keyword evidence="4" id="KW-1185">Reference proteome</keyword>
<dbReference type="EMBL" id="CP002583">
    <property type="protein sequence ID" value="ADZ92202.1"/>
    <property type="molecule type" value="Genomic_DNA"/>
</dbReference>
<gene>
    <name evidence="3" type="ordered locus">Marme_2981</name>
</gene>
<protein>
    <submittedName>
        <fullName evidence="3">Fumarylacetoacetate (FAA) hydrolase</fullName>
    </submittedName>
</protein>
<dbReference type="SUPFAM" id="SSF56529">
    <property type="entry name" value="FAH"/>
    <property type="match status" value="1"/>
</dbReference>
<dbReference type="Proteomes" id="UP000001062">
    <property type="component" value="Chromosome"/>
</dbReference>
<dbReference type="Gene3D" id="3.90.850.10">
    <property type="entry name" value="Fumarylacetoacetase-like, C-terminal domain"/>
    <property type="match status" value="1"/>
</dbReference>
<name>F2K1H2_MARM1</name>
<evidence type="ECO:0000313" key="3">
    <source>
        <dbReference type="EMBL" id="ADZ92202.1"/>
    </source>
</evidence>
<dbReference type="STRING" id="717774.Marme_2981"/>
<reference evidence="3 4" key="1">
    <citation type="journal article" date="2012" name="Stand. Genomic Sci.">
        <title>Complete genome sequence of the melanogenic marine bacterium Marinomonas mediterranea type strain (MMB-1(T)).</title>
        <authorList>
            <person name="Lucas-Elio P."/>
            <person name="Goodwin L."/>
            <person name="Woyke T."/>
            <person name="Pitluck S."/>
            <person name="Nolan M."/>
            <person name="Kyrpides N.C."/>
            <person name="Detter J.C."/>
            <person name="Copeland A."/>
            <person name="Teshima H."/>
            <person name="Bruce D."/>
            <person name="Detter C."/>
            <person name="Tapia R."/>
            <person name="Han S."/>
            <person name="Land M.L."/>
            <person name="Ivanova N."/>
            <person name="Mikhailova N."/>
            <person name="Johnston A.W."/>
            <person name="Sanchez-Amat A."/>
        </authorList>
    </citation>
    <scope>NUCLEOTIDE SEQUENCE [LARGE SCALE GENOMIC DNA]</scope>
    <source>
        <strain evidence="4">ATCC 700492 / JCM 21426 / NBRC 103028 / MMB-1</strain>
    </source>
</reference>
<dbReference type="PANTHER" id="PTHR11820">
    <property type="entry name" value="ACYLPYRUVASE"/>
    <property type="match status" value="1"/>
</dbReference>
<dbReference type="Pfam" id="PF01557">
    <property type="entry name" value="FAA_hydrolase"/>
    <property type="match status" value="1"/>
</dbReference>
<dbReference type="AlphaFoldDB" id="F2K1H2"/>
<dbReference type="HOGENOM" id="CLU_028458_5_1_6"/>
<dbReference type="InterPro" id="IPR036663">
    <property type="entry name" value="Fumarylacetoacetase_C_sf"/>
</dbReference>
<dbReference type="OrthoDB" id="9805307at2"/>
<dbReference type="PATRIC" id="fig|717774.3.peg.3070"/>
<sequence>MSNNYLFEPQPHNCLPILNSDKLFPINRVYCVGRNYAEHAREMGDDPDRDPPFFFCKDRTCVFPVPFSETRDLIYPSVTERLEYEVELVVALKSGGENLSREQAIESILGYSVGLDMTRRDLQTKAKKKGRPWEEGKAFDYSAPMSPICLKSDTLLKEDEKISLQVNGDIKQLSSLDHLTWSVTEVIMKLSESFLLKPGDLIMTGTPENVGAVVVGDQITASIEGLGEIVLNVV</sequence>